<feature type="compositionally biased region" description="Polar residues" evidence="1">
    <location>
        <begin position="46"/>
        <end position="60"/>
    </location>
</feature>
<name>A0A9D3N3R1_9TELE</name>
<sequence length="187" mass="21384">MATEQLQLEEKKELPPRHGTERRECQRARKEARAYVSEPVSRSGRAKQNTAQRGGTRSLVNNRSADEKIISEDYSSHLKRLAIKFLPRESRVLAAVYHRLQAAAQSLRIALRTSGHQGVVYSSITNLNLSTNSDKDNDELRYHVSYWRPARTSLRAGCCEITVKTFRSQRDNKTRWNTPSPSRFTGL</sequence>
<evidence type="ECO:0000256" key="1">
    <source>
        <dbReference type="SAM" id="MobiDB-lite"/>
    </source>
</evidence>
<protein>
    <submittedName>
        <fullName evidence="2">Uncharacterized protein</fullName>
    </submittedName>
</protein>
<organism evidence="2 3">
    <name type="scientific">Hemibagrus wyckioides</name>
    <dbReference type="NCBI Taxonomy" id="337641"/>
    <lineage>
        <taxon>Eukaryota</taxon>
        <taxon>Metazoa</taxon>
        <taxon>Chordata</taxon>
        <taxon>Craniata</taxon>
        <taxon>Vertebrata</taxon>
        <taxon>Euteleostomi</taxon>
        <taxon>Actinopterygii</taxon>
        <taxon>Neopterygii</taxon>
        <taxon>Teleostei</taxon>
        <taxon>Ostariophysi</taxon>
        <taxon>Siluriformes</taxon>
        <taxon>Bagridae</taxon>
        <taxon>Hemibagrus</taxon>
    </lineage>
</organism>
<keyword evidence="3" id="KW-1185">Reference proteome</keyword>
<evidence type="ECO:0000313" key="3">
    <source>
        <dbReference type="Proteomes" id="UP000824219"/>
    </source>
</evidence>
<proteinExistence type="predicted"/>
<feature type="compositionally biased region" description="Basic and acidic residues" evidence="1">
    <location>
        <begin position="8"/>
        <end position="33"/>
    </location>
</feature>
<comment type="caution">
    <text evidence="2">The sequence shown here is derived from an EMBL/GenBank/DDBJ whole genome shotgun (WGS) entry which is preliminary data.</text>
</comment>
<dbReference type="AlphaFoldDB" id="A0A9D3N3R1"/>
<dbReference type="Proteomes" id="UP000824219">
    <property type="component" value="Linkage Group LG27"/>
</dbReference>
<gene>
    <name evidence="2" type="ORF">KOW79_021517</name>
</gene>
<evidence type="ECO:0000313" key="2">
    <source>
        <dbReference type="EMBL" id="KAG7315429.1"/>
    </source>
</evidence>
<feature type="region of interest" description="Disordered" evidence="1">
    <location>
        <begin position="1"/>
        <end position="60"/>
    </location>
</feature>
<reference evidence="2 3" key="1">
    <citation type="submission" date="2021-06" db="EMBL/GenBank/DDBJ databases">
        <title>Chromosome-level genome assembly of the red-tail catfish (Hemibagrus wyckioides).</title>
        <authorList>
            <person name="Shao F."/>
        </authorList>
    </citation>
    <scope>NUCLEOTIDE SEQUENCE [LARGE SCALE GENOMIC DNA]</scope>
    <source>
        <strain evidence="2">EC202008001</strain>
        <tissue evidence="2">Blood</tissue>
    </source>
</reference>
<dbReference type="EMBL" id="JAHKSW010000027">
    <property type="protein sequence ID" value="KAG7315429.1"/>
    <property type="molecule type" value="Genomic_DNA"/>
</dbReference>
<accession>A0A9D3N3R1</accession>